<keyword evidence="2" id="KW-0472">Membrane</keyword>
<dbReference type="InterPro" id="IPR042097">
    <property type="entry name" value="Aminopeptidase_N-like_N_sf"/>
</dbReference>
<evidence type="ECO:0000313" key="5">
    <source>
        <dbReference type="Proteomes" id="UP000218231"/>
    </source>
</evidence>
<reference evidence="4 5" key="1">
    <citation type="journal article" date="2017" name="Curr. Biol.">
        <title>Genome architecture and evolution of a unichromosomal asexual nematode.</title>
        <authorList>
            <person name="Fradin H."/>
            <person name="Zegar C."/>
            <person name="Gutwein M."/>
            <person name="Lucas J."/>
            <person name="Kovtun M."/>
            <person name="Corcoran D."/>
            <person name="Baugh L.R."/>
            <person name="Kiontke K."/>
            <person name="Gunsalus K."/>
            <person name="Fitch D.H."/>
            <person name="Piano F."/>
        </authorList>
    </citation>
    <scope>NUCLEOTIDE SEQUENCE [LARGE SCALE GENOMIC DNA]</scope>
    <source>
        <strain evidence="4">PF1309</strain>
    </source>
</reference>
<dbReference type="Gene3D" id="2.60.40.1730">
    <property type="entry name" value="tricorn interacting facor f3 domain"/>
    <property type="match status" value="1"/>
</dbReference>
<protein>
    <recommendedName>
        <fullName evidence="3">Aminopeptidase N-like N-terminal domain-containing protein</fullName>
    </recommendedName>
</protein>
<dbReference type="SUPFAM" id="SSF63737">
    <property type="entry name" value="Leukotriene A4 hydrolase N-terminal domain"/>
    <property type="match status" value="1"/>
</dbReference>
<feature type="transmembrane region" description="Helical" evidence="2">
    <location>
        <begin position="17"/>
        <end position="40"/>
    </location>
</feature>
<dbReference type="PANTHER" id="PTHR11533">
    <property type="entry name" value="PROTEASE M1 ZINC METALLOPROTEASE"/>
    <property type="match status" value="1"/>
</dbReference>
<feature type="compositionally biased region" description="Polar residues" evidence="1">
    <location>
        <begin position="80"/>
        <end position="101"/>
    </location>
</feature>
<feature type="compositionally biased region" description="Low complexity" evidence="1">
    <location>
        <begin position="122"/>
        <end position="134"/>
    </location>
</feature>
<dbReference type="InterPro" id="IPR050344">
    <property type="entry name" value="Peptidase_M1_aminopeptidases"/>
</dbReference>
<dbReference type="OrthoDB" id="10031169at2759"/>
<dbReference type="InterPro" id="IPR045357">
    <property type="entry name" value="Aminopeptidase_N-like_N"/>
</dbReference>
<evidence type="ECO:0000259" key="3">
    <source>
        <dbReference type="Pfam" id="PF17900"/>
    </source>
</evidence>
<feature type="region of interest" description="Disordered" evidence="1">
    <location>
        <begin position="518"/>
        <end position="539"/>
    </location>
</feature>
<dbReference type="SUPFAM" id="SSF55486">
    <property type="entry name" value="Metalloproteases ('zincins'), catalytic domain"/>
    <property type="match status" value="1"/>
</dbReference>
<dbReference type="EMBL" id="LIAE01006998">
    <property type="protein sequence ID" value="PAV83088.1"/>
    <property type="molecule type" value="Genomic_DNA"/>
</dbReference>
<dbReference type="GO" id="GO:0005737">
    <property type="term" value="C:cytoplasm"/>
    <property type="evidence" value="ECO:0007669"/>
    <property type="project" value="TreeGrafter"/>
</dbReference>
<evidence type="ECO:0000256" key="1">
    <source>
        <dbReference type="SAM" id="MobiDB-lite"/>
    </source>
</evidence>
<dbReference type="GO" id="GO:0005615">
    <property type="term" value="C:extracellular space"/>
    <property type="evidence" value="ECO:0007669"/>
    <property type="project" value="TreeGrafter"/>
</dbReference>
<dbReference type="InterPro" id="IPR027268">
    <property type="entry name" value="Peptidase_M4/M1_CTD_sf"/>
</dbReference>
<keyword evidence="2" id="KW-0812">Transmembrane</keyword>
<keyword evidence="5" id="KW-1185">Reference proteome</keyword>
<feature type="domain" description="Aminopeptidase N-like N-terminal" evidence="3">
    <location>
        <begin position="188"/>
        <end position="349"/>
    </location>
</feature>
<organism evidence="4 5">
    <name type="scientific">Diploscapter pachys</name>
    <dbReference type="NCBI Taxonomy" id="2018661"/>
    <lineage>
        <taxon>Eukaryota</taxon>
        <taxon>Metazoa</taxon>
        <taxon>Ecdysozoa</taxon>
        <taxon>Nematoda</taxon>
        <taxon>Chromadorea</taxon>
        <taxon>Rhabditida</taxon>
        <taxon>Rhabditina</taxon>
        <taxon>Rhabditomorpha</taxon>
        <taxon>Rhabditoidea</taxon>
        <taxon>Rhabditidae</taxon>
        <taxon>Diploscapter</taxon>
    </lineage>
</organism>
<feature type="region of interest" description="Disordered" evidence="1">
    <location>
        <begin position="80"/>
        <end position="139"/>
    </location>
</feature>
<dbReference type="Gene3D" id="1.10.390.10">
    <property type="entry name" value="Neutral Protease Domain 2"/>
    <property type="match status" value="1"/>
</dbReference>
<comment type="caution">
    <text evidence="4">The sequence shown here is derived from an EMBL/GenBank/DDBJ whole genome shotgun (WGS) entry which is preliminary data.</text>
</comment>
<dbReference type="STRING" id="2018661.A0A2A2LAC0"/>
<accession>A0A2A2LAC0</accession>
<proteinExistence type="predicted"/>
<feature type="compositionally biased region" description="Low complexity" evidence="1">
    <location>
        <begin position="527"/>
        <end position="539"/>
    </location>
</feature>
<evidence type="ECO:0000313" key="4">
    <source>
        <dbReference type="EMBL" id="PAV83094.1"/>
    </source>
</evidence>
<dbReference type="EMBL" id="LIAE01006998">
    <property type="protein sequence ID" value="PAV83091.1"/>
    <property type="molecule type" value="Genomic_DNA"/>
</dbReference>
<gene>
    <name evidence="4" type="ORF">WR25_02611</name>
</gene>
<sequence length="701" mass="78208">MADSPTKKAKASSSRNIILLVLAGVGLLCLLAAVVIYFTVIRPASTIPPSVNSSNLPIFLDPRTQQPDLESSTEIATLTTNEEQTTSITIKELPTETTTSQDPEEKETTSTSSESQEDEATTTESSATTTTAFSPPLAADLIDPKEKLEESQKNSDIIEKCSKIEAKQVSCTKSTQDIRSLPSTLISPFHYALNLSILSIQGSHIEGNVQAFFRVNEETDQISINVDPKLRQVDTVHIINCDTGETICISKSVMDVPEELLSIVLSQKIPSGSNLRISFRNFVSSNERGHLYSAIPARWNMHSATIIGSLFRLKSARHIFPSFDDPHYKATVDLCLKQQPEFQARSNSDPLPDQHDPQIAFASFQRAELLVYNRTTIDGSYIPDVEVLFTLHSNFKREKHEWIYAETSKIIALMTKWSSFPYPLNKLSIVSAPIPMPGHSALGIITLKDSQVEYPSHTMTHETLMKKVISQWLGGIVSTHSGTSNCFEDALTSYLEAKLNENLNFIANRTRVNLVAESRPKNLKSESSSSASTATRRPPFAIPGASKCSPRFVEIFYSLDATFGENTVIGMLQEIMKKFAFSSASVNDWKDAVVTATNREEAGKKFRKKSIFQEFGNLGKILEEWFSRASRPVIQATVTPQKVEFRVRNLKIRILSRIRFSNLLLSYGASRSRWEVWRINFSWLLLTRGTILSTSLTATMW</sequence>
<evidence type="ECO:0000256" key="2">
    <source>
        <dbReference type="SAM" id="Phobius"/>
    </source>
</evidence>
<dbReference type="Proteomes" id="UP000218231">
    <property type="component" value="Unassembled WGS sequence"/>
</dbReference>
<dbReference type="Pfam" id="PF17900">
    <property type="entry name" value="Peptidase_M1_N"/>
    <property type="match status" value="1"/>
</dbReference>
<keyword evidence="2" id="KW-1133">Transmembrane helix</keyword>
<dbReference type="GO" id="GO:0016020">
    <property type="term" value="C:membrane"/>
    <property type="evidence" value="ECO:0007669"/>
    <property type="project" value="TreeGrafter"/>
</dbReference>
<dbReference type="EMBL" id="LIAE01006998">
    <property type="protein sequence ID" value="PAV83096.1"/>
    <property type="molecule type" value="Genomic_DNA"/>
</dbReference>
<dbReference type="AlphaFoldDB" id="A0A2A2LAC0"/>
<name>A0A2A2LAC0_9BILA</name>
<dbReference type="PANTHER" id="PTHR11533:SF294">
    <property type="entry name" value="THYROTROPIN-RELEASING HORMONE-DEGRADING ECTOENZYME"/>
    <property type="match status" value="1"/>
</dbReference>
<dbReference type="EMBL" id="LIAE01006998">
    <property type="protein sequence ID" value="PAV83094.1"/>
    <property type="molecule type" value="Genomic_DNA"/>
</dbReference>